<proteinExistence type="predicted"/>
<dbReference type="AlphaFoldDB" id="A0A484KYV6"/>
<accession>A0A484KYV6</accession>
<dbReference type="Proteomes" id="UP000595140">
    <property type="component" value="Unassembled WGS sequence"/>
</dbReference>
<organism evidence="1 2">
    <name type="scientific">Cuscuta campestris</name>
    <dbReference type="NCBI Taxonomy" id="132261"/>
    <lineage>
        <taxon>Eukaryota</taxon>
        <taxon>Viridiplantae</taxon>
        <taxon>Streptophyta</taxon>
        <taxon>Embryophyta</taxon>
        <taxon>Tracheophyta</taxon>
        <taxon>Spermatophyta</taxon>
        <taxon>Magnoliopsida</taxon>
        <taxon>eudicotyledons</taxon>
        <taxon>Gunneridae</taxon>
        <taxon>Pentapetalae</taxon>
        <taxon>asterids</taxon>
        <taxon>lamiids</taxon>
        <taxon>Solanales</taxon>
        <taxon>Convolvulaceae</taxon>
        <taxon>Cuscuteae</taxon>
        <taxon>Cuscuta</taxon>
        <taxon>Cuscuta subgen. Grammica</taxon>
        <taxon>Cuscuta sect. Cleistogrammica</taxon>
    </lineage>
</organism>
<gene>
    <name evidence="1" type="ORF">CCAM_LOCUS11380</name>
</gene>
<name>A0A484KYV6_9ASTE</name>
<keyword evidence="2" id="KW-1185">Reference proteome</keyword>
<protein>
    <submittedName>
        <fullName evidence="1">Uncharacterized protein</fullName>
    </submittedName>
</protein>
<sequence length="73" mass="8240">MVIVNQELIVGDSHLERIISSHSMELVEHVIEGTSSVKEQEVKFPIIDILIFGFHSKQQPALPATRGSLIWYP</sequence>
<evidence type="ECO:0000313" key="2">
    <source>
        <dbReference type="Proteomes" id="UP000595140"/>
    </source>
</evidence>
<dbReference type="EMBL" id="OOIL02000802">
    <property type="protein sequence ID" value="VFQ69604.1"/>
    <property type="molecule type" value="Genomic_DNA"/>
</dbReference>
<evidence type="ECO:0000313" key="1">
    <source>
        <dbReference type="EMBL" id="VFQ69604.1"/>
    </source>
</evidence>
<reference evidence="1 2" key="1">
    <citation type="submission" date="2018-04" db="EMBL/GenBank/DDBJ databases">
        <authorList>
            <person name="Vogel A."/>
        </authorList>
    </citation>
    <scope>NUCLEOTIDE SEQUENCE [LARGE SCALE GENOMIC DNA]</scope>
</reference>